<dbReference type="InterPro" id="IPR035901">
    <property type="entry name" value="GIY-YIG_endonuc_sf"/>
</dbReference>
<dbReference type="GO" id="GO:0016787">
    <property type="term" value="F:hydrolase activity"/>
    <property type="evidence" value="ECO:0007669"/>
    <property type="project" value="UniProtKB-KW"/>
</dbReference>
<dbReference type="SUPFAM" id="SSF82771">
    <property type="entry name" value="GIY-YIG endonuclease"/>
    <property type="match status" value="1"/>
</dbReference>
<evidence type="ECO:0000256" key="1">
    <source>
        <dbReference type="ARBA" id="ARBA00010045"/>
    </source>
</evidence>
<dbReference type="EMBL" id="EF101928">
    <property type="protein sequence ID" value="ABT16512.1"/>
    <property type="molecule type" value="Genomic_DNA"/>
</dbReference>
<sequence length="299" mass="33904">MGLGAIFLGTVFLGTDVNFTVAIELLGLFFVILSMTTNIQYDYIFVKISILTHYLYTSRRSVYLYMGFIYFLTSAHGKTYIGQTKRPIEARFEEHQKPSQCIAISRAIQKYGWETFEKRWYYVPDEELNDYEELMVDAYGTLVPGGYNLRGGGGGGKMSIITKQKISEAHLGKTHTVAAKQKISEAQTGEKNHCYGKTRTADTKKKISEAQVGEKCYWYGKTFTPGHKQNLSMSMRGAKNYKSKKVYQYDIGGHLIQSFDSTGEAARSLGKTDGGLIRHCANGKYKTAYGFRWTYVKFY</sequence>
<feature type="domain" description="Nuclease associated modular" evidence="7">
    <location>
        <begin position="171"/>
        <end position="187"/>
    </location>
</feature>
<comment type="similarity">
    <text evidence="1">To endonucleases of group I introns of fungi and phage.</text>
</comment>
<proteinExistence type="predicted"/>
<evidence type="ECO:0000256" key="3">
    <source>
        <dbReference type="ARBA" id="ARBA00022759"/>
    </source>
</evidence>
<evidence type="ECO:0000256" key="4">
    <source>
        <dbReference type="ARBA" id="ARBA00022801"/>
    </source>
</evidence>
<feature type="domain" description="GIY-YIG" evidence="6">
    <location>
        <begin position="66"/>
        <end position="153"/>
    </location>
</feature>
<dbReference type="SUPFAM" id="SSF64496">
    <property type="entry name" value="DNA-binding domain of intron-encoded endonucleases"/>
    <property type="match status" value="1"/>
</dbReference>
<organism evidence="8 9">
    <name type="scientific">Chlorovirus heliozoae</name>
    <dbReference type="NCBI Taxonomy" id="322019"/>
    <lineage>
        <taxon>Viruses</taxon>
        <taxon>Varidnaviria</taxon>
        <taxon>Bamfordvirae</taxon>
        <taxon>Nucleocytoviricota</taxon>
        <taxon>Megaviricetes</taxon>
        <taxon>Algavirales</taxon>
        <taxon>Phycodnaviridae</taxon>
        <taxon>Chlorovirus</taxon>
    </lineage>
</organism>
<feature type="transmembrane region" description="Helical" evidence="5">
    <location>
        <begin position="6"/>
        <end position="32"/>
    </location>
</feature>
<protein>
    <submittedName>
        <fullName evidence="8">Uncharacterized protein Z378L</fullName>
    </submittedName>
</protein>
<dbReference type="GO" id="GO:0004519">
    <property type="term" value="F:endonuclease activity"/>
    <property type="evidence" value="ECO:0007669"/>
    <property type="project" value="UniProtKB-KW"/>
</dbReference>
<dbReference type="Pfam" id="PF07460">
    <property type="entry name" value="NUMOD3"/>
    <property type="match status" value="1"/>
</dbReference>
<keyword evidence="5" id="KW-0812">Transmembrane</keyword>
<feature type="domain" description="Nuclease associated modular" evidence="7">
    <location>
        <begin position="154"/>
        <end position="170"/>
    </location>
</feature>
<gene>
    <name evidence="8" type="primary">Z378L</name>
    <name evidence="8" type="ORF">ATCV1_Z378L</name>
</gene>
<dbReference type="Gene3D" id="1.10.10.10">
    <property type="entry name" value="Winged helix-like DNA-binding domain superfamily/Winged helix DNA-binding domain"/>
    <property type="match status" value="1"/>
</dbReference>
<dbReference type="SMART" id="SM00497">
    <property type="entry name" value="IENR1"/>
    <property type="match status" value="1"/>
</dbReference>
<dbReference type="NCBIfam" id="TIGR01453">
    <property type="entry name" value="grpIintron_endo"/>
    <property type="match status" value="1"/>
</dbReference>
<dbReference type="GO" id="GO:0003677">
    <property type="term" value="F:DNA binding"/>
    <property type="evidence" value="ECO:0007669"/>
    <property type="project" value="InterPro"/>
</dbReference>
<reference evidence="8 9" key="1">
    <citation type="submission" date="2006-09" db="EMBL/GenBank/DDBJ databases">
        <title>Sequence and annotation of the 288-kb ATCV-1 virus that infects an endosymbiotic Chlorella strain of the heliozoon Acanthocystis turfacea.</title>
        <authorList>
            <person name="Fitzgerald L.A."/>
            <person name="Graves M.V."/>
            <person name="Li X."/>
            <person name="Pfitzner A.J.P."/>
            <person name="Hartigan J."/>
            <person name="Van Etten J.L."/>
        </authorList>
    </citation>
    <scope>NUCLEOTIDE SEQUENCE [LARGE SCALE GENOMIC DNA]</scope>
    <source>
        <strain evidence="8 9">ATCV-1</strain>
    </source>
</reference>
<dbReference type="OrthoDB" id="19703at10239"/>
<dbReference type="SMART" id="SM00465">
    <property type="entry name" value="GIYc"/>
    <property type="match status" value="1"/>
</dbReference>
<dbReference type="InterPro" id="IPR000305">
    <property type="entry name" value="GIY-YIG_endonuc"/>
</dbReference>
<evidence type="ECO:0000313" key="8">
    <source>
        <dbReference type="EMBL" id="ABT16512.1"/>
    </source>
</evidence>
<dbReference type="Gene3D" id="3.40.1440.10">
    <property type="entry name" value="GIY-YIG endonuclease"/>
    <property type="match status" value="1"/>
</dbReference>
<keyword evidence="3" id="KW-0255">Endonuclease</keyword>
<keyword evidence="2" id="KW-0540">Nuclease</keyword>
<dbReference type="InterPro" id="IPR010896">
    <property type="entry name" value="NUMOD1"/>
</dbReference>
<evidence type="ECO:0000259" key="6">
    <source>
        <dbReference type="SMART" id="SM00465"/>
    </source>
</evidence>
<feature type="domain" description="Nuclease associated modular" evidence="7">
    <location>
        <begin position="195"/>
        <end position="211"/>
    </location>
</feature>
<keyword evidence="5" id="KW-1133">Transmembrane helix</keyword>
<dbReference type="Pfam" id="PF07453">
    <property type="entry name" value="NUMOD1"/>
    <property type="match status" value="1"/>
</dbReference>
<dbReference type="KEGG" id="vg:5470970"/>
<evidence type="ECO:0000313" key="9">
    <source>
        <dbReference type="Proteomes" id="UP000202420"/>
    </source>
</evidence>
<name>A7K8Y8_9PHYC</name>
<keyword evidence="4" id="KW-0378">Hydrolase</keyword>
<keyword evidence="9" id="KW-1185">Reference proteome</keyword>
<dbReference type="RefSeq" id="YP_001426859.1">
    <property type="nucleotide sequence ID" value="NC_008724.1"/>
</dbReference>
<accession>A7K8Y8</accession>
<dbReference type="GeneID" id="5470970"/>
<evidence type="ECO:0000256" key="5">
    <source>
        <dbReference type="SAM" id="Phobius"/>
    </source>
</evidence>
<dbReference type="InterPro" id="IPR003647">
    <property type="entry name" value="Intron_nuc_1_rpt"/>
</dbReference>
<evidence type="ECO:0000259" key="7">
    <source>
        <dbReference type="SMART" id="SM00496"/>
    </source>
</evidence>
<dbReference type="InterPro" id="IPR006350">
    <property type="entry name" value="Intron_endoG1"/>
</dbReference>
<feature type="transmembrane region" description="Helical" evidence="5">
    <location>
        <begin position="62"/>
        <end position="81"/>
    </location>
</feature>
<dbReference type="SMART" id="SM00496">
    <property type="entry name" value="IENR2"/>
    <property type="match status" value="4"/>
</dbReference>
<feature type="domain" description="Nuclease associated modular" evidence="7">
    <location>
        <begin position="219"/>
        <end position="235"/>
    </location>
</feature>
<keyword evidence="5" id="KW-0472">Membrane</keyword>
<dbReference type="Proteomes" id="UP000202420">
    <property type="component" value="Segment"/>
</dbReference>
<dbReference type="InterPro" id="IPR036388">
    <property type="entry name" value="WH-like_DNA-bd_sf"/>
</dbReference>
<dbReference type="InterPro" id="IPR003611">
    <property type="entry name" value="NUMOD3"/>
</dbReference>
<evidence type="ECO:0000256" key="2">
    <source>
        <dbReference type="ARBA" id="ARBA00022722"/>
    </source>
</evidence>